<evidence type="ECO:0000256" key="1">
    <source>
        <dbReference type="ARBA" id="ARBA00004942"/>
    </source>
</evidence>
<dbReference type="InterPro" id="IPR010722">
    <property type="entry name" value="BATS_dom"/>
</dbReference>
<evidence type="ECO:0000256" key="10">
    <source>
        <dbReference type="ARBA" id="ARBA00023004"/>
    </source>
</evidence>
<feature type="domain" description="Radical SAM core" evidence="15">
    <location>
        <begin position="35"/>
        <end position="264"/>
    </location>
</feature>
<keyword evidence="5 13" id="KW-0808">Transferase</keyword>
<dbReference type="UniPathway" id="UPA00078">
    <property type="reaction ID" value="UER00162"/>
</dbReference>
<dbReference type="Pfam" id="PF06968">
    <property type="entry name" value="BATS"/>
    <property type="match status" value="1"/>
</dbReference>
<dbReference type="GO" id="GO:0051537">
    <property type="term" value="F:2 iron, 2 sulfur cluster binding"/>
    <property type="evidence" value="ECO:0007669"/>
    <property type="project" value="UniProtKB-KW"/>
</dbReference>
<comment type="subunit">
    <text evidence="13">Homodimer.</text>
</comment>
<comment type="cofactor">
    <cofactor evidence="13">
        <name>[2Fe-2S] cluster</name>
        <dbReference type="ChEBI" id="CHEBI:190135"/>
    </cofactor>
    <text evidence="13">Binds 1 [2Fe-2S] cluster. The cluster is coordinated with 3 cysteines and 1 arginine.</text>
</comment>
<organism evidence="16">
    <name type="scientific">uncultured Desulfovibrio sp</name>
    <dbReference type="NCBI Taxonomy" id="167968"/>
    <lineage>
        <taxon>Bacteria</taxon>
        <taxon>Pseudomonadati</taxon>
        <taxon>Thermodesulfobacteriota</taxon>
        <taxon>Desulfovibrionia</taxon>
        <taxon>Desulfovibrionales</taxon>
        <taxon>Desulfovibrionaceae</taxon>
        <taxon>Desulfovibrio</taxon>
        <taxon>environmental samples</taxon>
    </lineage>
</organism>
<dbReference type="GO" id="GO:0004076">
    <property type="term" value="F:biotin synthase activity"/>
    <property type="evidence" value="ECO:0007669"/>
    <property type="project" value="UniProtKB-UniRule"/>
</dbReference>
<proteinExistence type="inferred from homology"/>
<dbReference type="CDD" id="cd01335">
    <property type="entry name" value="Radical_SAM"/>
    <property type="match status" value="1"/>
</dbReference>
<gene>
    <name evidence="13 16" type="primary">bioB</name>
    <name evidence="16" type="ORF">KL86DES1_10336</name>
</gene>
<dbReference type="NCBIfam" id="TIGR00433">
    <property type="entry name" value="bioB"/>
    <property type="match status" value="1"/>
</dbReference>
<feature type="binding site" evidence="13 14">
    <location>
        <position position="53"/>
    </location>
    <ligand>
        <name>[4Fe-4S] cluster</name>
        <dbReference type="ChEBI" id="CHEBI:49883"/>
        <note>4Fe-4S-S-AdoMet</note>
    </ligand>
</feature>
<dbReference type="Gene3D" id="3.20.20.70">
    <property type="entry name" value="Aldolase class I"/>
    <property type="match status" value="1"/>
</dbReference>
<dbReference type="SUPFAM" id="SSF102114">
    <property type="entry name" value="Radical SAM enzymes"/>
    <property type="match status" value="1"/>
</dbReference>
<evidence type="ECO:0000256" key="6">
    <source>
        <dbReference type="ARBA" id="ARBA00022691"/>
    </source>
</evidence>
<evidence type="ECO:0000256" key="8">
    <source>
        <dbReference type="ARBA" id="ARBA00022723"/>
    </source>
</evidence>
<dbReference type="RefSeq" id="WP_179979248.1">
    <property type="nucleotide sequence ID" value="NZ_LT608333.1"/>
</dbReference>
<dbReference type="InterPro" id="IPR002684">
    <property type="entry name" value="Biotin_synth/BioAB"/>
</dbReference>
<evidence type="ECO:0000256" key="3">
    <source>
        <dbReference type="ARBA" id="ARBA00012236"/>
    </source>
</evidence>
<keyword evidence="6 13" id="KW-0949">S-adenosyl-L-methionine</keyword>
<feature type="binding site" evidence="13 14">
    <location>
        <position position="189"/>
    </location>
    <ligand>
        <name>[2Fe-2S] cluster</name>
        <dbReference type="ChEBI" id="CHEBI:190135"/>
    </ligand>
</feature>
<keyword evidence="11 13" id="KW-0411">Iron-sulfur</keyword>
<comment type="cofactor">
    <cofactor evidence="14">
        <name>[2Fe-2S] cluster</name>
        <dbReference type="ChEBI" id="CHEBI:190135"/>
    </cofactor>
    <text evidence="14">Binds 1 [2Fe-2S] cluster. The cluster is coordinated with 3 cysteines and 1 arginine.</text>
</comment>
<protein>
    <recommendedName>
        <fullName evidence="3 13">Biotin synthase</fullName>
        <ecNumber evidence="3 13">2.8.1.6</ecNumber>
    </recommendedName>
</protein>
<evidence type="ECO:0000256" key="4">
    <source>
        <dbReference type="ARBA" id="ARBA00022485"/>
    </source>
</evidence>
<keyword evidence="4 13" id="KW-0004">4Fe-4S</keyword>
<keyword evidence="9 13" id="KW-0093">Biotin biosynthesis</keyword>
<reference evidence="16" key="1">
    <citation type="submission" date="2016-08" db="EMBL/GenBank/DDBJ databases">
        <authorList>
            <person name="Seilhamer J.J."/>
        </authorList>
    </citation>
    <scope>NUCLEOTIDE SEQUENCE</scope>
    <source>
        <strain evidence="16">86-1</strain>
    </source>
</reference>
<keyword evidence="10 13" id="KW-0408">Iron</keyword>
<dbReference type="SFLD" id="SFLDG01060">
    <property type="entry name" value="BATS_domain_containing"/>
    <property type="match status" value="1"/>
</dbReference>
<dbReference type="InterPro" id="IPR058240">
    <property type="entry name" value="rSAM_sf"/>
</dbReference>
<dbReference type="InterPro" id="IPR024177">
    <property type="entry name" value="Biotin_synthase"/>
</dbReference>
<evidence type="ECO:0000256" key="11">
    <source>
        <dbReference type="ARBA" id="ARBA00023014"/>
    </source>
</evidence>
<dbReference type="PIRSF" id="PIRSF001619">
    <property type="entry name" value="Biotin_synth"/>
    <property type="match status" value="1"/>
</dbReference>
<evidence type="ECO:0000259" key="15">
    <source>
        <dbReference type="PROSITE" id="PS51918"/>
    </source>
</evidence>
<evidence type="ECO:0000256" key="7">
    <source>
        <dbReference type="ARBA" id="ARBA00022714"/>
    </source>
</evidence>
<dbReference type="SMART" id="SM00729">
    <property type="entry name" value="Elp3"/>
    <property type="match status" value="1"/>
</dbReference>
<comment type="function">
    <text evidence="13">Catalyzes the conversion of dethiobiotin (DTB) to biotin by the insertion of a sulfur atom into dethiobiotin via a radical-based mechanism.</text>
</comment>
<dbReference type="SFLD" id="SFLDG01278">
    <property type="entry name" value="biotin_synthase_like"/>
    <property type="match status" value="1"/>
</dbReference>
<dbReference type="InterPro" id="IPR007197">
    <property type="entry name" value="rSAM"/>
</dbReference>
<evidence type="ECO:0000256" key="9">
    <source>
        <dbReference type="ARBA" id="ARBA00022756"/>
    </source>
</evidence>
<name>A0A212KYJ0_9BACT</name>
<dbReference type="InterPro" id="IPR013785">
    <property type="entry name" value="Aldolase_TIM"/>
</dbReference>
<accession>A0A212KYJ0</accession>
<comment type="catalytic activity">
    <reaction evidence="12 13">
        <text>(4R,5S)-dethiobiotin + (sulfur carrier)-SH + 2 reduced [2Fe-2S]-[ferredoxin] + 2 S-adenosyl-L-methionine = (sulfur carrier)-H + biotin + 2 5'-deoxyadenosine + 2 L-methionine + 2 oxidized [2Fe-2S]-[ferredoxin]</text>
        <dbReference type="Rhea" id="RHEA:22060"/>
        <dbReference type="Rhea" id="RHEA-COMP:10000"/>
        <dbReference type="Rhea" id="RHEA-COMP:10001"/>
        <dbReference type="Rhea" id="RHEA-COMP:14737"/>
        <dbReference type="Rhea" id="RHEA-COMP:14739"/>
        <dbReference type="ChEBI" id="CHEBI:17319"/>
        <dbReference type="ChEBI" id="CHEBI:29917"/>
        <dbReference type="ChEBI" id="CHEBI:33737"/>
        <dbReference type="ChEBI" id="CHEBI:33738"/>
        <dbReference type="ChEBI" id="CHEBI:57586"/>
        <dbReference type="ChEBI" id="CHEBI:57844"/>
        <dbReference type="ChEBI" id="CHEBI:59789"/>
        <dbReference type="ChEBI" id="CHEBI:64428"/>
        <dbReference type="ChEBI" id="CHEBI:149473"/>
        <dbReference type="EC" id="2.8.1.6"/>
    </reaction>
</comment>
<comment type="similarity">
    <text evidence="2 13">Belongs to the radical SAM superfamily. Biotin synthase family.</text>
</comment>
<comment type="cofactor">
    <cofactor evidence="13 14">
        <name>[4Fe-4S] cluster</name>
        <dbReference type="ChEBI" id="CHEBI:49883"/>
    </cofactor>
    <text evidence="13 14">Binds 1 [4Fe-4S] cluster. The cluster is coordinated with 3 cysteines and an exchangeable S-adenosyl-L-methionine.</text>
</comment>
<dbReference type="GO" id="GO:0009102">
    <property type="term" value="P:biotin biosynthetic process"/>
    <property type="evidence" value="ECO:0007669"/>
    <property type="project" value="UniProtKB-UniRule"/>
</dbReference>
<evidence type="ECO:0000256" key="13">
    <source>
        <dbReference type="HAMAP-Rule" id="MF_01694"/>
    </source>
</evidence>
<dbReference type="EC" id="2.8.1.6" evidence="3 13"/>
<comment type="pathway">
    <text evidence="1 13">Cofactor biosynthesis; biotin biosynthesis; biotin from 7,8-diaminononanoate: step 2/2.</text>
</comment>
<feature type="binding site" evidence="13 14">
    <location>
        <position position="129"/>
    </location>
    <ligand>
        <name>[2Fe-2S] cluster</name>
        <dbReference type="ChEBI" id="CHEBI:190135"/>
    </ligand>
</feature>
<feature type="binding site" evidence="13 14">
    <location>
        <position position="57"/>
    </location>
    <ligand>
        <name>[4Fe-4S] cluster</name>
        <dbReference type="ChEBI" id="CHEBI:49883"/>
        <note>4Fe-4S-S-AdoMet</note>
    </ligand>
</feature>
<comment type="caution">
    <text evidence="13">Lacks conserved residue(s) required for the propagation of feature annotation.</text>
</comment>
<evidence type="ECO:0000256" key="14">
    <source>
        <dbReference type="PIRSR" id="PIRSR001619-1"/>
    </source>
</evidence>
<dbReference type="PANTHER" id="PTHR22976:SF2">
    <property type="entry name" value="BIOTIN SYNTHASE, MITOCHONDRIAL"/>
    <property type="match status" value="1"/>
</dbReference>
<feature type="binding site" evidence="13 14">
    <location>
        <position position="60"/>
    </location>
    <ligand>
        <name>[4Fe-4S] cluster</name>
        <dbReference type="ChEBI" id="CHEBI:49883"/>
        <note>4Fe-4S-S-AdoMet</note>
    </ligand>
</feature>
<evidence type="ECO:0000256" key="2">
    <source>
        <dbReference type="ARBA" id="ARBA00010765"/>
    </source>
</evidence>
<dbReference type="AlphaFoldDB" id="A0A212KYJ0"/>
<dbReference type="PANTHER" id="PTHR22976">
    <property type="entry name" value="BIOTIN SYNTHASE"/>
    <property type="match status" value="1"/>
</dbReference>
<dbReference type="EMBL" id="FMJC01000001">
    <property type="protein sequence ID" value="SCM70326.1"/>
    <property type="molecule type" value="Genomic_DNA"/>
</dbReference>
<dbReference type="Pfam" id="PF04055">
    <property type="entry name" value="Radical_SAM"/>
    <property type="match status" value="1"/>
</dbReference>
<evidence type="ECO:0000313" key="16">
    <source>
        <dbReference type="EMBL" id="SCM70326.1"/>
    </source>
</evidence>
<dbReference type="SMART" id="SM00876">
    <property type="entry name" value="BATS"/>
    <property type="match status" value="1"/>
</dbReference>
<dbReference type="InterPro" id="IPR006638">
    <property type="entry name" value="Elp3/MiaA/NifB-like_rSAM"/>
</dbReference>
<sequence>MTANYTANTPAEALELLSLSDEQLFASASHLRTATFGNKVTLCAIINARSGNCGMDCRFCSQSRHNHTPIDVFPLLPDKELRARILALAAQPVARIGIVTSGGALSGEEFERLAGVLQSLPESARKRVCASLGRLDADQLALLADIGLDRYHHNLETSREFYPSICTTQTWSQRSDTVARVQKAGMTACTGGLFGLGESWRDRIDFAFSLKEMGVNNVPINFLHPHPETPLAGQPPLAAREALRIIALFRHILPKATLRVCGGRPLVLGQRQKELFHAGANALMTGDYLTTHGRGVADDLAMIADIGLEVDCVPHC</sequence>
<dbReference type="SFLD" id="SFLDS00029">
    <property type="entry name" value="Radical_SAM"/>
    <property type="match status" value="1"/>
</dbReference>
<dbReference type="PROSITE" id="PS51918">
    <property type="entry name" value="RADICAL_SAM"/>
    <property type="match status" value="1"/>
</dbReference>
<dbReference type="GO" id="GO:0005506">
    <property type="term" value="F:iron ion binding"/>
    <property type="evidence" value="ECO:0007669"/>
    <property type="project" value="UniProtKB-UniRule"/>
</dbReference>
<evidence type="ECO:0000256" key="5">
    <source>
        <dbReference type="ARBA" id="ARBA00022679"/>
    </source>
</evidence>
<dbReference type="GO" id="GO:0051539">
    <property type="term" value="F:4 iron, 4 sulfur cluster binding"/>
    <property type="evidence" value="ECO:0007669"/>
    <property type="project" value="UniProtKB-KW"/>
</dbReference>
<keyword evidence="7 13" id="KW-0001">2Fe-2S</keyword>
<dbReference type="HAMAP" id="MF_01694">
    <property type="entry name" value="BioB"/>
    <property type="match status" value="1"/>
</dbReference>
<keyword evidence="8 13" id="KW-0479">Metal-binding</keyword>
<evidence type="ECO:0000256" key="12">
    <source>
        <dbReference type="ARBA" id="ARBA00051157"/>
    </source>
</evidence>
<feature type="binding site" evidence="13 14">
    <location>
        <position position="259"/>
    </location>
    <ligand>
        <name>[2Fe-2S] cluster</name>
        <dbReference type="ChEBI" id="CHEBI:190135"/>
    </ligand>
</feature>